<evidence type="ECO:0000259" key="1">
    <source>
        <dbReference type="Pfam" id="PF01408"/>
    </source>
</evidence>
<dbReference type="InterPro" id="IPR051317">
    <property type="entry name" value="Gfo/Idh/MocA_oxidoreduct"/>
</dbReference>
<evidence type="ECO:0000313" key="3">
    <source>
        <dbReference type="EMBL" id="MBD7967898.1"/>
    </source>
</evidence>
<dbReference type="EMBL" id="JACSQL010000002">
    <property type="protein sequence ID" value="MBD7967898.1"/>
    <property type="molecule type" value="Genomic_DNA"/>
</dbReference>
<dbReference type="Gene3D" id="3.40.50.720">
    <property type="entry name" value="NAD(P)-binding Rossmann-like Domain"/>
    <property type="match status" value="1"/>
</dbReference>
<accession>A0ABR8SWL4</accession>
<reference evidence="3 4" key="1">
    <citation type="submission" date="2020-08" db="EMBL/GenBank/DDBJ databases">
        <title>A Genomic Blueprint of the Chicken Gut Microbiome.</title>
        <authorList>
            <person name="Gilroy R."/>
            <person name="Ravi A."/>
            <person name="Getino M."/>
            <person name="Pursley I."/>
            <person name="Horton D.L."/>
            <person name="Alikhan N.-F."/>
            <person name="Baker D."/>
            <person name="Gharbi K."/>
            <person name="Hall N."/>
            <person name="Watson M."/>
            <person name="Adriaenssens E.M."/>
            <person name="Foster-Nyarko E."/>
            <person name="Jarju S."/>
            <person name="Secka A."/>
            <person name="Antonio M."/>
            <person name="Oren A."/>
            <person name="Chaudhuri R."/>
            <person name="La Ragione R.M."/>
            <person name="Hildebrand F."/>
            <person name="Pallen M.J."/>
        </authorList>
    </citation>
    <scope>NUCLEOTIDE SEQUENCE [LARGE SCALE GENOMIC DNA]</scope>
    <source>
        <strain evidence="3 4">Sa2BVA9</strain>
    </source>
</reference>
<dbReference type="InterPro" id="IPR000683">
    <property type="entry name" value="Gfo/Idh/MocA-like_OxRdtase_N"/>
</dbReference>
<evidence type="ECO:0000259" key="2">
    <source>
        <dbReference type="Pfam" id="PF21378"/>
    </source>
</evidence>
<dbReference type="SUPFAM" id="SSF55347">
    <property type="entry name" value="Glyceraldehyde-3-phosphate dehydrogenase-like, C-terminal domain"/>
    <property type="match status" value="1"/>
</dbReference>
<dbReference type="InterPro" id="IPR048477">
    <property type="entry name" value="YceM-like_C"/>
</dbReference>
<dbReference type="PANTHER" id="PTHR43708:SF4">
    <property type="entry name" value="OXIDOREDUCTASE YCEM-RELATED"/>
    <property type="match status" value="1"/>
</dbReference>
<feature type="domain" description="YceM-like C-terminal" evidence="2">
    <location>
        <begin position="132"/>
        <end position="251"/>
    </location>
</feature>
<name>A0ABR8SWL4_9BACL</name>
<feature type="domain" description="Gfo/Idh/MocA-like oxidoreductase N-terminal" evidence="1">
    <location>
        <begin position="7"/>
        <end position="126"/>
    </location>
</feature>
<keyword evidence="4" id="KW-1185">Reference proteome</keyword>
<protein>
    <submittedName>
        <fullName evidence="3">Gfo/Idh/MocA family oxidoreductase</fullName>
    </submittedName>
</protein>
<proteinExistence type="predicted"/>
<organism evidence="3 4">
    <name type="scientific">Paenibacillus gallinarum</name>
    <dbReference type="NCBI Taxonomy" id="2762232"/>
    <lineage>
        <taxon>Bacteria</taxon>
        <taxon>Bacillati</taxon>
        <taxon>Bacillota</taxon>
        <taxon>Bacilli</taxon>
        <taxon>Bacillales</taxon>
        <taxon>Paenibacillaceae</taxon>
        <taxon>Paenibacillus</taxon>
    </lineage>
</organism>
<dbReference type="Gene3D" id="3.30.360.10">
    <property type="entry name" value="Dihydrodipicolinate Reductase, domain 2"/>
    <property type="match status" value="1"/>
</dbReference>
<sequence>MSASKRIKVAVIGLGDIARKVYLPILSVHPSVEIVGVMNRSFTKVQEAMHLYRIPKGTSSMKELLSWELDAVFIHSSTESHFEIVMACIEQGIAVYVDKPLSYHLNESIEMVAFAESMNVLLAVGFNRRFAPLYREARDWIAEKGSIENMSLSKHRSKQSTDSARITVYDDFIHMIDTLLWLSGEDVEWISHGLHMNSSGSLLQGYGHIRFGEKKENFGTISTHRLAGTDLERVELHGHNRSIVVEQMETARRWEPNFGESIRTFGSWDSILDRRGFTFAVQHFLDHIGKEPEQCELHAAHVLASHELAEQILSKA</sequence>
<dbReference type="PANTHER" id="PTHR43708">
    <property type="entry name" value="CONSERVED EXPRESSED OXIDOREDUCTASE (EUROFUNG)"/>
    <property type="match status" value="1"/>
</dbReference>
<dbReference type="Pfam" id="PF21378">
    <property type="entry name" value="YceM-like_C"/>
    <property type="match status" value="1"/>
</dbReference>
<comment type="caution">
    <text evidence="3">The sequence shown here is derived from an EMBL/GenBank/DDBJ whole genome shotgun (WGS) entry which is preliminary data.</text>
</comment>
<gene>
    <name evidence="3" type="ORF">H9647_07475</name>
</gene>
<dbReference type="RefSeq" id="WP_191799118.1">
    <property type="nucleotide sequence ID" value="NZ_JACSQL010000002.1"/>
</dbReference>
<dbReference type="InterPro" id="IPR036291">
    <property type="entry name" value="NAD(P)-bd_dom_sf"/>
</dbReference>
<evidence type="ECO:0000313" key="4">
    <source>
        <dbReference type="Proteomes" id="UP000608071"/>
    </source>
</evidence>
<dbReference type="Proteomes" id="UP000608071">
    <property type="component" value="Unassembled WGS sequence"/>
</dbReference>
<dbReference type="Pfam" id="PF01408">
    <property type="entry name" value="GFO_IDH_MocA"/>
    <property type="match status" value="1"/>
</dbReference>
<dbReference type="SUPFAM" id="SSF51735">
    <property type="entry name" value="NAD(P)-binding Rossmann-fold domains"/>
    <property type="match status" value="1"/>
</dbReference>